<dbReference type="EMBL" id="CAXAMN010021806">
    <property type="protein sequence ID" value="CAK9063624.1"/>
    <property type="molecule type" value="Genomic_DNA"/>
</dbReference>
<protein>
    <recommendedName>
        <fullName evidence="6">Vacuolar protein sorting-associated protein 13 VPS13 adaptor binding domain-containing protein</fullName>
    </recommendedName>
</protein>
<gene>
    <name evidence="4" type="ORF">CCMP2556_LOCUS31265</name>
</gene>
<dbReference type="InterPro" id="IPR026847">
    <property type="entry name" value="VPS13"/>
</dbReference>
<feature type="compositionally biased region" description="Basic and acidic residues" evidence="2">
    <location>
        <begin position="454"/>
        <end position="467"/>
    </location>
</feature>
<keyword evidence="3" id="KW-0472">Membrane</keyword>
<organism evidence="4 5">
    <name type="scientific">Durusdinium trenchii</name>
    <dbReference type="NCBI Taxonomy" id="1381693"/>
    <lineage>
        <taxon>Eukaryota</taxon>
        <taxon>Sar</taxon>
        <taxon>Alveolata</taxon>
        <taxon>Dinophyceae</taxon>
        <taxon>Suessiales</taxon>
        <taxon>Symbiodiniaceae</taxon>
        <taxon>Durusdinium</taxon>
    </lineage>
</organism>
<name>A0ABP0NMG0_9DINO</name>
<evidence type="ECO:0008006" key="6">
    <source>
        <dbReference type="Google" id="ProtNLM"/>
    </source>
</evidence>
<proteinExistence type="inferred from homology"/>
<evidence type="ECO:0000313" key="5">
    <source>
        <dbReference type="Proteomes" id="UP001642484"/>
    </source>
</evidence>
<feature type="non-terminal residue" evidence="4">
    <location>
        <position position="2123"/>
    </location>
</feature>
<sequence length="2123" mass="234364">MELDGQLLLVRQSCDSLRVADPISERELVRLQQPSQLVVNVPFDSIKEQVQWRGRLAPSFISVDCIGLSKILEYLKELQEVFGMLGLEDVDPILRGSLLSDWENCLQNVDLHVTCSQLNFFLPSSSILNASGILFSCGAWCSFRQLHGHLALTKLSACEATWAELLQLGGTWQTSKDAQILHPCRLKADVDLALEPPSLTGRVDFSPISVSLKTEHVPLFRRIWHYLHALDGELAGFGEDFDWTSSSSPQKPRSSEYSEGHRTWQARSAELRQLGEVLQELFPSSLVLALRHSAHLLKTCRLQLDVELGAMHLGLVQSSTDAELCVVLVEDVGFSVDRAALVAQGFSSPLSAPSPASSCLSPARPQGPRRREHLAGHVILSVDITSTELARSSTLLEPVCFMFNLFKGIKHQPSTCKVSWVNLNLSSSLIDTLVSLYHDAMERTAGASSPSPSRPDDVVEPERRERLGLLPPTETLEATRAASAADLEASAAMLVARSSEESLNSQGRSLKRQVSISSRQPQLRVVNLLGQDIALDLLYSADGRRSKEFPIFSGSSRIVTMPWCGCGAPRAGSGWMAKLQLQQIPDAEVFLHLTATSAVKSVSAKPSKPSRTQSMSSSFLGSQMRCYSADTSGSNLDLSYKLTSLPESWILVRTEVGDKLHELDVHFSSVLFVENRTALSLSVAPYGTPPEGFLELPARSEPQPIPLAWLAHSSLWLGVTEELKMPSLNSSGSSLSFGAVLSGNTDPDKRGWMRAQRRRGILQPMIGKTTWQAIRRYRSMVANDYFLRSRMLHLSDRMGESCASLCATVCGVSADLQASLQALIFSVALEPAAQICNRLPCPMTLASLDGPLVIPPGEDVDIVKPSQLHITLEVAPCTGAVDEEPLTLHLETPLWADRLPREKHQKRLHFSEVNVQGKEADQIAKLMVSLETEPGLTMSEYWSPLQVRQYSPRSLRLVFFTQYWLLNRRSDCRVCLPQPELGATRATGVAKFASRRPAGSVDSSKRLALMQYDCNTLRMVSESLVRRGKIRVGLCDQRYNANGESLVPVTEPIRINQPTAGSATAPRSAFNPVQRCFGYTVRPAPLPFHRTLLVEVVRRYTLLNHKEHVLYCFEKDTSTSFVALSANGSAAFDPQRSGPRAVAISGVAPQSAMLELLERRPRASTVPPDRREHGRDPPGRRSVTWATENWSEGEADVELGRCEDTEQQDFSSAPFVLESSRRSFQLMHLCDLSHWSAHALSASSSLARAEPLRPEPLPAPSGIGWAWCLTQVDTLVEQSSVVVRFSEPLRPQFRILNRTGHGLGLRQDCDRAPGFELAPEHRMSFCWFQPEGPLKLRLRLGAQEISYDVGTVQEHSPPLRVERPAGGTGSAHGDVSAFVGVVREEFLVQTKVVRGSREVHIHPHCLLKNAKGHALLVRSGHKNTEMVVPHEGSVCLQRESKASEQVVLEIATCVPGSSAHWSAPIMLTKSLAGQRGFVRHMKSGGSGMTSVFEITMVDVKKDPISDFLVVELRPYVKANCPYFFENVSQQVCSVSQLEGPDAGAPLDLFPGESAPFVPVGALICGQGTFPVRLAVLGAEDEIRYSTVIDIELPQEVVFGAMRVKVLKERPRHIVIRDAEIKPRKNSKGLKHHLPPFVFLQRMLGSKKPKPKPRPSPTARHLSPRRKTRMISPGLSPRRRRPTLPLQMLAGTPRLTAMPSTRSLTSRISKLRRSSLGIFWTIQGRKRCQRLRGTVLELYAQGAGVTLVDSTSLNEVAYFCADSLVVDMVKYEGAQRALEIKLGSLQLDVHDNSAGWRSNVMVRPKRSRLPARVREGRPFLDISATWLALERGAGFAAHLEVENLKIEMQPLELRLDTLSCFQLAIFGLDLLRRAEPLLAALPMFGHLRRQLKTRWRSDGEELLVASQGDGHDPVVGEPPCPEYDDFDVPTPVFIKELLVRRIQLFVSVRFNGKASASGNCSSEALQAVDIVLRKLIPFDVSQARLSLGPFFRRRPGAPAPKGCRLFRMLLLGEQQSDALLADEFLPHGFHELFSEASSAAGDAVLRQIPQFVGAQRLLGSPAHLWTELTQALHLAVFGLCSCSPWLLIAALLTVIAAVLESVEGIFMIIAKQLGIYLTNMIRLT</sequence>
<feature type="region of interest" description="Disordered" evidence="2">
    <location>
        <begin position="1644"/>
        <end position="1680"/>
    </location>
</feature>
<comment type="similarity">
    <text evidence="1">Belongs to the VPS13 family.</text>
</comment>
<feature type="region of interest" description="Disordered" evidence="2">
    <location>
        <begin position="443"/>
        <end position="469"/>
    </location>
</feature>
<dbReference type="PANTHER" id="PTHR16166">
    <property type="entry name" value="VACUOLAR PROTEIN SORTING-ASSOCIATED PROTEIN VPS13"/>
    <property type="match status" value="1"/>
</dbReference>
<keyword evidence="3" id="KW-1133">Transmembrane helix</keyword>
<dbReference type="Proteomes" id="UP001642484">
    <property type="component" value="Unassembled WGS sequence"/>
</dbReference>
<dbReference type="PANTHER" id="PTHR16166:SF93">
    <property type="entry name" value="INTERMEMBRANE LIPID TRANSFER PROTEIN VPS13"/>
    <property type="match status" value="1"/>
</dbReference>
<evidence type="ECO:0000256" key="1">
    <source>
        <dbReference type="ARBA" id="ARBA00006545"/>
    </source>
</evidence>
<accession>A0ABP0NMG0</accession>
<comment type="caution">
    <text evidence="4">The sequence shown here is derived from an EMBL/GenBank/DDBJ whole genome shotgun (WGS) entry which is preliminary data.</text>
</comment>
<reference evidence="4 5" key="1">
    <citation type="submission" date="2024-02" db="EMBL/GenBank/DDBJ databases">
        <authorList>
            <person name="Chen Y."/>
            <person name="Shah S."/>
            <person name="Dougan E. K."/>
            <person name="Thang M."/>
            <person name="Chan C."/>
        </authorList>
    </citation>
    <scope>NUCLEOTIDE SEQUENCE [LARGE SCALE GENOMIC DNA]</scope>
</reference>
<evidence type="ECO:0000256" key="3">
    <source>
        <dbReference type="SAM" id="Phobius"/>
    </source>
</evidence>
<keyword evidence="5" id="KW-1185">Reference proteome</keyword>
<keyword evidence="3" id="KW-0812">Transmembrane</keyword>
<feature type="compositionally biased region" description="Basic and acidic residues" evidence="2">
    <location>
        <begin position="1168"/>
        <end position="1179"/>
    </location>
</feature>
<evidence type="ECO:0000256" key="2">
    <source>
        <dbReference type="SAM" id="MobiDB-lite"/>
    </source>
</evidence>
<evidence type="ECO:0000313" key="4">
    <source>
        <dbReference type="EMBL" id="CAK9063624.1"/>
    </source>
</evidence>
<feature type="transmembrane region" description="Helical" evidence="3">
    <location>
        <begin position="2084"/>
        <end position="2109"/>
    </location>
</feature>
<feature type="region of interest" description="Disordered" evidence="2">
    <location>
        <begin position="1159"/>
        <end position="1183"/>
    </location>
</feature>